<evidence type="ECO:0000313" key="11">
    <source>
        <dbReference type="EMBL" id="MBB3808878.1"/>
    </source>
</evidence>
<dbReference type="PROSITE" id="PS01219">
    <property type="entry name" value="AMMONIUM_TRANSP"/>
    <property type="match status" value="1"/>
</dbReference>
<keyword evidence="6 8" id="KW-0472">Membrane</keyword>
<dbReference type="RefSeq" id="WP_183750904.1">
    <property type="nucleotide sequence ID" value="NZ_JACICC010000002.1"/>
</dbReference>
<feature type="transmembrane region" description="Helical" evidence="8">
    <location>
        <begin position="135"/>
        <end position="157"/>
    </location>
</feature>
<evidence type="ECO:0000256" key="3">
    <source>
        <dbReference type="ARBA" id="ARBA00022448"/>
    </source>
</evidence>
<dbReference type="InterPro" id="IPR024041">
    <property type="entry name" value="NH4_transpt_AmtB-like_dom"/>
</dbReference>
<dbReference type="EMBL" id="JACICC010000002">
    <property type="protein sequence ID" value="MBB3808878.1"/>
    <property type="molecule type" value="Genomic_DNA"/>
</dbReference>
<dbReference type="InterPro" id="IPR001905">
    <property type="entry name" value="Ammonium_transpt"/>
</dbReference>
<evidence type="ECO:0000256" key="7">
    <source>
        <dbReference type="ARBA" id="ARBA00023177"/>
    </source>
</evidence>
<comment type="subcellular location">
    <subcellularLocation>
        <location evidence="8">Cell membrane</location>
        <topology evidence="8">Multi-pass membrane protein</topology>
    </subcellularLocation>
    <subcellularLocation>
        <location evidence="1">Membrane</location>
        <topology evidence="1">Multi-pass membrane protein</topology>
    </subcellularLocation>
</comment>
<feature type="transmembrane region" description="Helical" evidence="8">
    <location>
        <begin position="268"/>
        <end position="288"/>
    </location>
</feature>
<feature type="transmembrane region" description="Helical" evidence="8">
    <location>
        <begin position="355"/>
        <end position="372"/>
    </location>
</feature>
<feature type="signal peptide" evidence="9">
    <location>
        <begin position="1"/>
        <end position="27"/>
    </location>
</feature>
<dbReference type="GO" id="GO:0008519">
    <property type="term" value="F:ammonium channel activity"/>
    <property type="evidence" value="ECO:0007669"/>
    <property type="project" value="InterPro"/>
</dbReference>
<comment type="similarity">
    <text evidence="2 8">Belongs to the ammonia transporter channel (TC 1.A.11.2) family.</text>
</comment>
<sequence length="490" mass="50285">MQLIRSASRGLFLAPLAACLAATPALAQDAPVPDSGNTAFLLISAVLVLFMSLPGIALFYGGMVRAKNMLSVLSQVLAIMALTSIIWIVYGYSLAFTNGGGLNSFVGGFDKLFLSGVDASSLAATFSNGVYVPEYAYIAFQAAFACLTPAILIGALVERTRFSAILLFTALWLTFVYFPIAHMVWYWAGPDALADAARAVQEATDEAARAAALANLAAVEADAGLIFKWGALDFAGGTVIHINSGIAGLVGAIMIGKRIGYGKEALPPHSLPMTLIGTAVLWVGWFGFNAGSNLEANGGAALAFVNTLFATAGGILGWLIVEWTGKGKPSMLGMASGAISGLVAITPAAGFAGPVGAAVLGFVGGAVCFYFVSKVKNALGYDDSLDVFGIHGVGGIVGAIGTGIVVAPALGGAGLVDYVTSPGEAVSVAVNIGEQVWAQIKGVLLTIVWSGIGSAIIFKIVDLVVGLRVSPEVEREGLDVAEHGERAYNL</sequence>
<organism evidence="11 12">
    <name type="scientific">Pseudochelatococcus contaminans</name>
    <dbReference type="NCBI Taxonomy" id="1538103"/>
    <lineage>
        <taxon>Bacteria</taxon>
        <taxon>Pseudomonadati</taxon>
        <taxon>Pseudomonadota</taxon>
        <taxon>Alphaproteobacteria</taxon>
        <taxon>Hyphomicrobiales</taxon>
        <taxon>Chelatococcaceae</taxon>
        <taxon>Pseudochelatococcus</taxon>
    </lineage>
</organism>
<comment type="caution">
    <text evidence="11">The sequence shown here is derived from an EMBL/GenBank/DDBJ whole genome shotgun (WGS) entry which is preliminary data.</text>
</comment>
<keyword evidence="9" id="KW-0732">Signal</keyword>
<feature type="transmembrane region" description="Helical" evidence="8">
    <location>
        <begin position="234"/>
        <end position="256"/>
    </location>
</feature>
<dbReference type="AlphaFoldDB" id="A0A7W6EFJ8"/>
<protein>
    <recommendedName>
        <fullName evidence="8">Ammonium transporter</fullName>
    </recommendedName>
</protein>
<dbReference type="Gene3D" id="1.10.3430.10">
    <property type="entry name" value="Ammonium transporter AmtB like domains"/>
    <property type="match status" value="1"/>
</dbReference>
<name>A0A7W6EFJ8_9HYPH</name>
<feature type="transmembrane region" description="Helical" evidence="8">
    <location>
        <begin position="37"/>
        <end position="60"/>
    </location>
</feature>
<dbReference type="PANTHER" id="PTHR43029:SF10">
    <property type="entry name" value="AMMONIUM TRANSPORTER MEP2"/>
    <property type="match status" value="1"/>
</dbReference>
<dbReference type="InterPro" id="IPR029020">
    <property type="entry name" value="Ammonium/urea_transptr"/>
</dbReference>
<feature type="transmembrane region" description="Helical" evidence="8">
    <location>
        <begin position="300"/>
        <end position="320"/>
    </location>
</feature>
<keyword evidence="3 8" id="KW-0813">Transport</keyword>
<dbReference type="SUPFAM" id="SSF111352">
    <property type="entry name" value="Ammonium transporter"/>
    <property type="match status" value="1"/>
</dbReference>
<evidence type="ECO:0000256" key="8">
    <source>
        <dbReference type="RuleBase" id="RU362002"/>
    </source>
</evidence>
<dbReference type="NCBIfam" id="TIGR00836">
    <property type="entry name" value="amt"/>
    <property type="match status" value="1"/>
</dbReference>
<evidence type="ECO:0000256" key="1">
    <source>
        <dbReference type="ARBA" id="ARBA00004141"/>
    </source>
</evidence>
<keyword evidence="5 8" id="KW-1133">Transmembrane helix</keyword>
<keyword evidence="12" id="KW-1185">Reference proteome</keyword>
<feature type="transmembrane region" description="Helical" evidence="8">
    <location>
        <begin position="164"/>
        <end position="188"/>
    </location>
</feature>
<feature type="transmembrane region" description="Helical" evidence="8">
    <location>
        <begin position="436"/>
        <end position="458"/>
    </location>
</feature>
<evidence type="ECO:0000259" key="10">
    <source>
        <dbReference type="Pfam" id="PF00909"/>
    </source>
</evidence>
<evidence type="ECO:0000256" key="5">
    <source>
        <dbReference type="ARBA" id="ARBA00022989"/>
    </source>
</evidence>
<dbReference type="Pfam" id="PF00909">
    <property type="entry name" value="Ammonium_transp"/>
    <property type="match status" value="1"/>
</dbReference>
<evidence type="ECO:0000313" key="12">
    <source>
        <dbReference type="Proteomes" id="UP000537592"/>
    </source>
</evidence>
<feature type="transmembrane region" description="Helical" evidence="8">
    <location>
        <begin position="332"/>
        <end position="349"/>
    </location>
</feature>
<dbReference type="InterPro" id="IPR018047">
    <property type="entry name" value="Ammonium_transpt_CS"/>
</dbReference>
<reference evidence="11 12" key="1">
    <citation type="submission" date="2020-08" db="EMBL/GenBank/DDBJ databases">
        <title>Genomic Encyclopedia of Type Strains, Phase IV (KMG-IV): sequencing the most valuable type-strain genomes for metagenomic binning, comparative biology and taxonomic classification.</title>
        <authorList>
            <person name="Goeker M."/>
        </authorList>
    </citation>
    <scope>NUCLEOTIDE SEQUENCE [LARGE SCALE GENOMIC DNA]</scope>
    <source>
        <strain evidence="11 12">DSM 28760</strain>
    </source>
</reference>
<feature type="domain" description="Ammonium transporter AmtB-like" evidence="10">
    <location>
        <begin position="39"/>
        <end position="488"/>
    </location>
</feature>
<feature type="transmembrane region" description="Helical" evidence="8">
    <location>
        <begin position="393"/>
        <end position="416"/>
    </location>
</feature>
<feature type="transmembrane region" description="Helical" evidence="8">
    <location>
        <begin position="72"/>
        <end position="92"/>
    </location>
</feature>
<gene>
    <name evidence="11" type="ORF">FHS81_000948</name>
</gene>
<evidence type="ECO:0000256" key="4">
    <source>
        <dbReference type="ARBA" id="ARBA00022692"/>
    </source>
</evidence>
<evidence type="ECO:0000256" key="2">
    <source>
        <dbReference type="ARBA" id="ARBA00005887"/>
    </source>
</evidence>
<proteinExistence type="inferred from homology"/>
<evidence type="ECO:0000256" key="9">
    <source>
        <dbReference type="SAM" id="SignalP"/>
    </source>
</evidence>
<feature type="chain" id="PRO_5030635743" description="Ammonium transporter" evidence="9">
    <location>
        <begin position="28"/>
        <end position="490"/>
    </location>
</feature>
<dbReference type="Proteomes" id="UP000537592">
    <property type="component" value="Unassembled WGS sequence"/>
</dbReference>
<keyword evidence="4 8" id="KW-0812">Transmembrane</keyword>
<evidence type="ECO:0000256" key="6">
    <source>
        <dbReference type="ARBA" id="ARBA00023136"/>
    </source>
</evidence>
<dbReference type="PANTHER" id="PTHR43029">
    <property type="entry name" value="AMMONIUM TRANSPORTER MEP2"/>
    <property type="match status" value="1"/>
</dbReference>
<keyword evidence="7 8" id="KW-0924">Ammonia transport</keyword>
<dbReference type="GO" id="GO:0005886">
    <property type="term" value="C:plasma membrane"/>
    <property type="evidence" value="ECO:0007669"/>
    <property type="project" value="UniProtKB-SubCell"/>
</dbReference>
<accession>A0A7W6EFJ8</accession>